<name>A0A6J4TEH6_9ACTN</name>
<keyword evidence="2" id="KW-0812">Transmembrane</keyword>
<dbReference type="AlphaFoldDB" id="A0A6J4TEH6"/>
<reference evidence="3" key="1">
    <citation type="submission" date="2020-02" db="EMBL/GenBank/DDBJ databases">
        <authorList>
            <person name="Meier V. D."/>
        </authorList>
    </citation>
    <scope>NUCLEOTIDE SEQUENCE</scope>
    <source>
        <strain evidence="3">AVDCRST_MAG53</strain>
    </source>
</reference>
<accession>A0A6J4TEH6</accession>
<gene>
    <name evidence="3" type="ORF">AVDCRST_MAG53-3575</name>
</gene>
<feature type="transmembrane region" description="Helical" evidence="2">
    <location>
        <begin position="15"/>
        <end position="36"/>
    </location>
</feature>
<sequence length="142" mass="14912">MLAAALRDRRVRRSLGVVAIAVVVLIGGGIATVALVETNTVATVALVFGAVVLLLLMGLMTMLVSFLKDLQLKATQLLEAHPTGREPDTTRGLLASLKDLQLGAHAVRETSLETPIAPPPQEPPHEPVVDRNPSGAPDHPAP</sequence>
<keyword evidence="2" id="KW-0472">Membrane</keyword>
<protein>
    <submittedName>
        <fullName evidence="3">Uncharacterized protein</fullName>
    </submittedName>
</protein>
<feature type="transmembrane region" description="Helical" evidence="2">
    <location>
        <begin position="42"/>
        <end position="67"/>
    </location>
</feature>
<evidence type="ECO:0000313" key="3">
    <source>
        <dbReference type="EMBL" id="CAA9521360.1"/>
    </source>
</evidence>
<feature type="region of interest" description="Disordered" evidence="1">
    <location>
        <begin position="108"/>
        <end position="142"/>
    </location>
</feature>
<organism evidence="3">
    <name type="scientific">uncultured Solirubrobacteraceae bacterium</name>
    <dbReference type="NCBI Taxonomy" id="1162706"/>
    <lineage>
        <taxon>Bacteria</taxon>
        <taxon>Bacillati</taxon>
        <taxon>Actinomycetota</taxon>
        <taxon>Thermoleophilia</taxon>
        <taxon>Solirubrobacterales</taxon>
        <taxon>Solirubrobacteraceae</taxon>
        <taxon>environmental samples</taxon>
    </lineage>
</organism>
<evidence type="ECO:0000256" key="2">
    <source>
        <dbReference type="SAM" id="Phobius"/>
    </source>
</evidence>
<evidence type="ECO:0000256" key="1">
    <source>
        <dbReference type="SAM" id="MobiDB-lite"/>
    </source>
</evidence>
<dbReference type="EMBL" id="CADCVR010000102">
    <property type="protein sequence ID" value="CAA9521360.1"/>
    <property type="molecule type" value="Genomic_DNA"/>
</dbReference>
<proteinExistence type="predicted"/>
<keyword evidence="2" id="KW-1133">Transmembrane helix</keyword>